<feature type="region of interest" description="Disordered" evidence="1">
    <location>
        <begin position="125"/>
        <end position="165"/>
    </location>
</feature>
<feature type="transmembrane region" description="Helical" evidence="2">
    <location>
        <begin position="371"/>
        <end position="390"/>
    </location>
</feature>
<feature type="compositionally biased region" description="Polar residues" evidence="1">
    <location>
        <begin position="1"/>
        <end position="19"/>
    </location>
</feature>
<feature type="compositionally biased region" description="Polar residues" evidence="1">
    <location>
        <begin position="126"/>
        <end position="155"/>
    </location>
</feature>
<evidence type="ECO:0000313" key="4">
    <source>
        <dbReference type="Proteomes" id="UP000094385"/>
    </source>
</evidence>
<keyword evidence="2" id="KW-0472">Membrane</keyword>
<feature type="region of interest" description="Disordered" evidence="1">
    <location>
        <begin position="1"/>
        <end position="105"/>
    </location>
</feature>
<keyword evidence="4" id="KW-1185">Reference proteome</keyword>
<evidence type="ECO:0000256" key="2">
    <source>
        <dbReference type="SAM" id="Phobius"/>
    </source>
</evidence>
<protein>
    <submittedName>
        <fullName evidence="3">Uncharacterized protein</fullName>
    </submittedName>
</protein>
<dbReference type="OrthoDB" id="10547770at2759"/>
<name>A0A1E3PVS2_LIPST</name>
<feature type="compositionally biased region" description="Polar residues" evidence="1">
    <location>
        <begin position="82"/>
        <end position="99"/>
    </location>
</feature>
<proteinExistence type="predicted"/>
<keyword evidence="2" id="KW-0812">Transmembrane</keyword>
<feature type="transmembrane region" description="Helical" evidence="2">
    <location>
        <begin position="332"/>
        <end position="351"/>
    </location>
</feature>
<feature type="compositionally biased region" description="Basic residues" evidence="1">
    <location>
        <begin position="32"/>
        <end position="52"/>
    </location>
</feature>
<dbReference type="Proteomes" id="UP000094385">
    <property type="component" value="Unassembled WGS sequence"/>
</dbReference>
<evidence type="ECO:0000256" key="1">
    <source>
        <dbReference type="SAM" id="MobiDB-lite"/>
    </source>
</evidence>
<dbReference type="AlphaFoldDB" id="A0A1E3PVS2"/>
<accession>A0A1E3PVS2</accession>
<reference evidence="3 4" key="1">
    <citation type="journal article" date="2016" name="Proc. Natl. Acad. Sci. U.S.A.">
        <title>Comparative genomics of biotechnologically important yeasts.</title>
        <authorList>
            <person name="Riley R."/>
            <person name="Haridas S."/>
            <person name="Wolfe K.H."/>
            <person name="Lopes M.R."/>
            <person name="Hittinger C.T."/>
            <person name="Goeker M."/>
            <person name="Salamov A.A."/>
            <person name="Wisecaver J.H."/>
            <person name="Long T.M."/>
            <person name="Calvey C.H."/>
            <person name="Aerts A.L."/>
            <person name="Barry K.W."/>
            <person name="Choi C."/>
            <person name="Clum A."/>
            <person name="Coughlan A.Y."/>
            <person name="Deshpande S."/>
            <person name="Douglass A.P."/>
            <person name="Hanson S.J."/>
            <person name="Klenk H.-P."/>
            <person name="LaButti K.M."/>
            <person name="Lapidus A."/>
            <person name="Lindquist E.A."/>
            <person name="Lipzen A.M."/>
            <person name="Meier-Kolthoff J.P."/>
            <person name="Ohm R.A."/>
            <person name="Otillar R.P."/>
            <person name="Pangilinan J.L."/>
            <person name="Peng Y."/>
            <person name="Rokas A."/>
            <person name="Rosa C.A."/>
            <person name="Scheuner C."/>
            <person name="Sibirny A.A."/>
            <person name="Slot J.C."/>
            <person name="Stielow J.B."/>
            <person name="Sun H."/>
            <person name="Kurtzman C.P."/>
            <person name="Blackwell M."/>
            <person name="Grigoriev I.V."/>
            <person name="Jeffries T.W."/>
        </authorList>
    </citation>
    <scope>NUCLEOTIDE SEQUENCE [LARGE SCALE GENOMIC DNA]</scope>
    <source>
        <strain evidence="3 4">NRRL Y-11557</strain>
    </source>
</reference>
<feature type="region of interest" description="Disordered" evidence="1">
    <location>
        <begin position="210"/>
        <end position="291"/>
    </location>
</feature>
<feature type="compositionally biased region" description="Polar residues" evidence="1">
    <location>
        <begin position="55"/>
        <end position="75"/>
    </location>
</feature>
<gene>
    <name evidence="3" type="ORF">LIPSTDRAFT_75759</name>
</gene>
<evidence type="ECO:0000313" key="3">
    <source>
        <dbReference type="EMBL" id="ODQ69523.1"/>
    </source>
</evidence>
<dbReference type="EMBL" id="KV454303">
    <property type="protein sequence ID" value="ODQ69523.1"/>
    <property type="molecule type" value="Genomic_DNA"/>
</dbReference>
<feature type="compositionally biased region" description="Low complexity" evidence="1">
    <location>
        <begin position="20"/>
        <end position="31"/>
    </location>
</feature>
<sequence length="399" mass="42717">MSSYADVTAKNASQTPQEVRSNSSSLMSFFSKFKRKRRRNSVGSKNSKRLGRTTKFLQRSLVSTAVPFPSTSSTKSGRHLQLSPSPISTATSPVSQRSANVPLRRQSTRSLHRIVLVFSTKRRDSTSTSFTRAPSSGSTVSTRPNSCRHCSSTTSRDADKISEYDPMNSPLVYSNPIIPTTPTPTSSQPAPLVADMSTLIQREDERSLTFSLSQKSAKPVPELETTTTSTIAPIPMEPVASPPPPAVGAKTSAEPEMPADISSDEVFPEPEKALSPSHDVPSGGSDKEKKAKGKECPFLVSAADSLKKFIACASNDVAAVAQRAKTELKNPVVTCNLGTWTAIIASAAYYFNIKKGALPSTFTGPNGKYVTAAAITCALALTASDIVVSTKKYPKYSKK</sequence>
<organism evidence="3 4">
    <name type="scientific">Lipomyces starkeyi NRRL Y-11557</name>
    <dbReference type="NCBI Taxonomy" id="675824"/>
    <lineage>
        <taxon>Eukaryota</taxon>
        <taxon>Fungi</taxon>
        <taxon>Dikarya</taxon>
        <taxon>Ascomycota</taxon>
        <taxon>Saccharomycotina</taxon>
        <taxon>Lipomycetes</taxon>
        <taxon>Lipomycetales</taxon>
        <taxon>Lipomycetaceae</taxon>
        <taxon>Lipomyces</taxon>
    </lineage>
</organism>
<keyword evidence="2" id="KW-1133">Transmembrane helix</keyword>